<dbReference type="Proteomes" id="UP000235347">
    <property type="component" value="Unassembled WGS sequence"/>
</dbReference>
<keyword evidence="3 9" id="KW-0479">Metal-binding</keyword>
<evidence type="ECO:0000256" key="1">
    <source>
        <dbReference type="ARBA" id="ARBA00006040"/>
    </source>
</evidence>
<evidence type="ECO:0000313" key="13">
    <source>
        <dbReference type="EMBL" id="PMS16958.1"/>
    </source>
</evidence>
<evidence type="ECO:0000313" key="14">
    <source>
        <dbReference type="Proteomes" id="UP000235347"/>
    </source>
</evidence>
<comment type="cofactor">
    <cofactor evidence="9">
        <name>Zn(2+)</name>
        <dbReference type="ChEBI" id="CHEBI:29105"/>
    </cofactor>
    <text evidence="9">Binds 1 zinc ion.</text>
</comment>
<feature type="compositionally biased region" description="Polar residues" evidence="10">
    <location>
        <begin position="1"/>
        <end position="12"/>
    </location>
</feature>
<dbReference type="GO" id="GO:0006508">
    <property type="term" value="P:proteolysis"/>
    <property type="evidence" value="ECO:0007669"/>
    <property type="project" value="UniProtKB-KW"/>
</dbReference>
<keyword evidence="5 9" id="KW-0862">Zinc</keyword>
<evidence type="ECO:0000256" key="2">
    <source>
        <dbReference type="ARBA" id="ARBA00022670"/>
    </source>
</evidence>
<dbReference type="InterPro" id="IPR045090">
    <property type="entry name" value="Pept_M3A_M3B"/>
</dbReference>
<dbReference type="EMBL" id="PNYB01000032">
    <property type="protein sequence ID" value="PMS16958.1"/>
    <property type="molecule type" value="Genomic_DNA"/>
</dbReference>
<dbReference type="Pfam" id="PF19310">
    <property type="entry name" value="TOP_N"/>
    <property type="match status" value="1"/>
</dbReference>
<feature type="domain" description="Oligopeptidase A N-terminal" evidence="12">
    <location>
        <begin position="45"/>
        <end position="166"/>
    </location>
</feature>
<dbReference type="RefSeq" id="WP_102612551.1">
    <property type="nucleotide sequence ID" value="NZ_CADIKD010000002.1"/>
</dbReference>
<feature type="region of interest" description="Disordered" evidence="10">
    <location>
        <begin position="1"/>
        <end position="22"/>
    </location>
</feature>
<gene>
    <name evidence="13" type="ORF">C0Z19_25120</name>
</gene>
<dbReference type="InterPro" id="IPR045666">
    <property type="entry name" value="OpdA_N"/>
</dbReference>
<dbReference type="FunFam" id="3.40.390.10:FF:000009">
    <property type="entry name" value="Oligopeptidase A"/>
    <property type="match status" value="1"/>
</dbReference>
<dbReference type="Gene3D" id="1.10.1370.10">
    <property type="entry name" value="Neurolysin, domain 3"/>
    <property type="match status" value="1"/>
</dbReference>
<dbReference type="GO" id="GO:0005829">
    <property type="term" value="C:cytosol"/>
    <property type="evidence" value="ECO:0007669"/>
    <property type="project" value="UniProtKB-ARBA"/>
</dbReference>
<proteinExistence type="inferred from homology"/>
<sequence length="712" mass="79172">MASNTSDSSPATDQRIPHENPLLDFSGLPRFGEIRPEHITPALDTLLAQAQAAIDRATDPATPAIWADVVDATEAATEPLSRAWGVVGHLNAVADTPELRAAYGENLPRVTEFWSSVGQNLALFEKYKAIVASDAYAALSAERKKILQNSLRDFRLSGAELPEDKKPRFSELQERQAALAKAFSDHVLDATNAYAYIAKTEAELAGLPADVIQAAREAAQEAGLEGWKFTLHFPSYFPVMQYAAHRPMREAMYRAYVTRASELGPTYGGGKAEWDNTDNVAEILKLRKEEAQMLGYGNFAEVSLVPKMADTPSQVATFLEDLAQRARPYGEKDWQELREFAANELGLAQLEPWDVAFAGERLREKRYAFSENEVKQYFPEQAVIQGLFKVTQTLFGVTIRQDQAPVWHPDVRFFRVEDADGTLRAQFYLDLYAREGKRGGAWMDDARSRHQRSDGTLQTPVTYLTCNFSAPVGGKPACFTHDEVITLFHEFGHGLHHMLTRVGELGVSGINGVEWDAVELPSQFLENFCWEWDVLADMSSHVDTGAKLPRALFDKMIAAKNFQSGLATLRQIVFSMYDIELHTSFDPAGAKSAIDLAREINARYHVIEQASFSRWPNTFSHIFAGGYAAGYYSYKWAEVLSADVYAAFEEAAKAAQGSVLDVETGTRYRREILEVGGSRPAMDSFQAFRGRAPTIDALLRHHGMAQAPLQTS</sequence>
<evidence type="ECO:0000256" key="5">
    <source>
        <dbReference type="ARBA" id="ARBA00022833"/>
    </source>
</evidence>
<dbReference type="GO" id="GO:0004222">
    <property type="term" value="F:metalloendopeptidase activity"/>
    <property type="evidence" value="ECO:0007669"/>
    <property type="project" value="UniProtKB-EC"/>
</dbReference>
<dbReference type="InterPro" id="IPR001567">
    <property type="entry name" value="Pept_M3A_M3B_dom"/>
</dbReference>
<keyword evidence="14" id="KW-1185">Reference proteome</keyword>
<dbReference type="AlphaFoldDB" id="A0A2N7VIH4"/>
<feature type="domain" description="Peptidase M3A/M3B catalytic" evidence="11">
    <location>
        <begin position="239"/>
        <end position="703"/>
    </location>
</feature>
<evidence type="ECO:0000259" key="11">
    <source>
        <dbReference type="Pfam" id="PF01432"/>
    </source>
</evidence>
<dbReference type="Gene3D" id="3.40.390.10">
    <property type="entry name" value="Collagenase (Catalytic Domain)"/>
    <property type="match status" value="1"/>
</dbReference>
<evidence type="ECO:0000256" key="7">
    <source>
        <dbReference type="ARBA" id="ARBA00024603"/>
    </source>
</evidence>
<dbReference type="CDD" id="cd06456">
    <property type="entry name" value="M3A_DCP"/>
    <property type="match status" value="1"/>
</dbReference>
<evidence type="ECO:0000256" key="9">
    <source>
        <dbReference type="RuleBase" id="RU003435"/>
    </source>
</evidence>
<comment type="catalytic activity">
    <reaction evidence="7">
        <text>Hydrolysis of oligopeptides, with broad specificity. Gly or Ala commonly occur as P1 or P1' residues, but more distant residues are also important, as is shown by the fact that Z-Gly-Pro-Gly-|-Gly-Pro-Ala is cleaved, but not Z-(Gly)(5).</text>
        <dbReference type="EC" id="3.4.24.70"/>
    </reaction>
</comment>
<dbReference type="Pfam" id="PF01432">
    <property type="entry name" value="Peptidase_M3"/>
    <property type="match status" value="1"/>
</dbReference>
<evidence type="ECO:0000259" key="12">
    <source>
        <dbReference type="Pfam" id="PF19310"/>
    </source>
</evidence>
<keyword evidence="6 9" id="KW-0482">Metalloprotease</keyword>
<evidence type="ECO:0000256" key="4">
    <source>
        <dbReference type="ARBA" id="ARBA00022801"/>
    </source>
</evidence>
<accession>A0A2N7VIH4</accession>
<organism evidence="13 14">
    <name type="scientific">Trinickia soli</name>
    <dbReference type="NCBI Taxonomy" id="380675"/>
    <lineage>
        <taxon>Bacteria</taxon>
        <taxon>Pseudomonadati</taxon>
        <taxon>Pseudomonadota</taxon>
        <taxon>Betaproteobacteria</taxon>
        <taxon>Burkholderiales</taxon>
        <taxon>Burkholderiaceae</taxon>
        <taxon>Trinickia</taxon>
    </lineage>
</organism>
<dbReference type="InterPro" id="IPR034005">
    <property type="entry name" value="M3A_DCP"/>
</dbReference>
<keyword evidence="2 9" id="KW-0645">Protease</keyword>
<dbReference type="PANTHER" id="PTHR11804:SF84">
    <property type="entry name" value="SACCHAROLYSIN"/>
    <property type="match status" value="1"/>
</dbReference>
<reference evidence="13 14" key="1">
    <citation type="submission" date="2018-01" db="EMBL/GenBank/DDBJ databases">
        <title>Whole genome analyses suggest that Burkholderia sensu lato contains two further novel genera in the rhizoxinica-symbiotica group Mycetohabitans gen. nov., and Trinickia gen. nov.: implications for the evolution of diazotrophy and nodulation in the Burkholderiaceae.</title>
        <authorList>
            <person name="Estrada-de los Santos P."/>
            <person name="Palmer M."/>
            <person name="Chavez-Ramirez B."/>
            <person name="Beukes C."/>
            <person name="Steenkamp E.T."/>
            <person name="Hirsch A.M."/>
            <person name="Manyaka P."/>
            <person name="Maluk M."/>
            <person name="Lafos M."/>
            <person name="Crook M."/>
            <person name="Gross E."/>
            <person name="Simon M.F."/>
            <person name="Bueno dos Reis Junior F."/>
            <person name="Poole P.S."/>
            <person name="Venter S.N."/>
            <person name="James E.K."/>
        </authorList>
    </citation>
    <scope>NUCLEOTIDE SEQUENCE [LARGE SCALE GENOMIC DNA]</scope>
    <source>
        <strain evidence="13 14">GP25-8</strain>
    </source>
</reference>
<evidence type="ECO:0000256" key="3">
    <source>
        <dbReference type="ARBA" id="ARBA00022723"/>
    </source>
</evidence>
<dbReference type="InterPro" id="IPR024079">
    <property type="entry name" value="MetalloPept_cat_dom_sf"/>
</dbReference>
<evidence type="ECO:0000256" key="10">
    <source>
        <dbReference type="SAM" id="MobiDB-lite"/>
    </source>
</evidence>
<dbReference type="Gene3D" id="1.10.1370.40">
    <property type="match status" value="1"/>
</dbReference>
<dbReference type="InterPro" id="IPR024077">
    <property type="entry name" value="Neurolysin/TOP_dom2"/>
</dbReference>
<comment type="similarity">
    <text evidence="1 9">Belongs to the peptidase M3 family.</text>
</comment>
<dbReference type="EC" id="3.4.24.70" evidence="8"/>
<dbReference type="PANTHER" id="PTHR11804">
    <property type="entry name" value="PROTEASE M3 THIMET OLIGOPEPTIDASE-RELATED"/>
    <property type="match status" value="1"/>
</dbReference>
<comment type="caution">
    <text evidence="13">The sequence shown here is derived from an EMBL/GenBank/DDBJ whole genome shotgun (WGS) entry which is preliminary data.</text>
</comment>
<evidence type="ECO:0000256" key="8">
    <source>
        <dbReference type="ARBA" id="ARBA00026100"/>
    </source>
</evidence>
<name>A0A2N7VIH4_9BURK</name>
<evidence type="ECO:0000256" key="6">
    <source>
        <dbReference type="ARBA" id="ARBA00023049"/>
    </source>
</evidence>
<protein>
    <recommendedName>
        <fullName evidence="8">oligopeptidase A</fullName>
        <ecNumber evidence="8">3.4.24.70</ecNumber>
    </recommendedName>
</protein>
<dbReference type="GO" id="GO:0046872">
    <property type="term" value="F:metal ion binding"/>
    <property type="evidence" value="ECO:0007669"/>
    <property type="project" value="UniProtKB-UniRule"/>
</dbReference>
<dbReference type="SUPFAM" id="SSF55486">
    <property type="entry name" value="Metalloproteases ('zincins'), catalytic domain"/>
    <property type="match status" value="1"/>
</dbReference>
<dbReference type="GO" id="GO:0006518">
    <property type="term" value="P:peptide metabolic process"/>
    <property type="evidence" value="ECO:0007669"/>
    <property type="project" value="TreeGrafter"/>
</dbReference>
<keyword evidence="4 9" id="KW-0378">Hydrolase</keyword>